<dbReference type="Proteomes" id="UP000029120">
    <property type="component" value="Chromosome 3"/>
</dbReference>
<dbReference type="OrthoDB" id="1023402at2759"/>
<name>A0A087H9H6_ARAAL</name>
<dbReference type="GO" id="GO:0016298">
    <property type="term" value="F:lipase activity"/>
    <property type="evidence" value="ECO:0007669"/>
    <property type="project" value="TreeGrafter"/>
</dbReference>
<evidence type="ECO:0000313" key="4">
    <source>
        <dbReference type="Proteomes" id="UP000029120"/>
    </source>
</evidence>
<reference evidence="4" key="1">
    <citation type="journal article" date="2015" name="Nat. Plants">
        <title>Genome expansion of Arabis alpina linked with retrotransposition and reduced symmetric DNA methylation.</title>
        <authorList>
            <person name="Willing E.M."/>
            <person name="Rawat V."/>
            <person name="Mandakova T."/>
            <person name="Maumus F."/>
            <person name="James G.V."/>
            <person name="Nordstroem K.J."/>
            <person name="Becker C."/>
            <person name="Warthmann N."/>
            <person name="Chica C."/>
            <person name="Szarzynska B."/>
            <person name="Zytnicki M."/>
            <person name="Albani M.C."/>
            <person name="Kiefer C."/>
            <person name="Bergonzi S."/>
            <person name="Castaings L."/>
            <person name="Mateos J.L."/>
            <person name="Berns M.C."/>
            <person name="Bujdoso N."/>
            <person name="Piofczyk T."/>
            <person name="de Lorenzo L."/>
            <person name="Barrero-Sicilia C."/>
            <person name="Mateos I."/>
            <person name="Piednoel M."/>
            <person name="Hagmann J."/>
            <person name="Chen-Min-Tao R."/>
            <person name="Iglesias-Fernandez R."/>
            <person name="Schuster S.C."/>
            <person name="Alonso-Blanco C."/>
            <person name="Roudier F."/>
            <person name="Carbonero P."/>
            <person name="Paz-Ares J."/>
            <person name="Davis S.J."/>
            <person name="Pecinka A."/>
            <person name="Quesneville H."/>
            <person name="Colot V."/>
            <person name="Lysak M.A."/>
            <person name="Weigel D."/>
            <person name="Coupland G."/>
            <person name="Schneeberger K."/>
        </authorList>
    </citation>
    <scope>NUCLEOTIDE SEQUENCE [LARGE SCALE GENOMIC DNA]</scope>
    <source>
        <strain evidence="4">cv. Pajares</strain>
    </source>
</reference>
<dbReference type="GO" id="GO:0007029">
    <property type="term" value="P:endoplasmic reticulum organization"/>
    <property type="evidence" value="ECO:0007669"/>
    <property type="project" value="TreeGrafter"/>
</dbReference>
<dbReference type="PANTHER" id="PTHR45966:SF36">
    <property type="entry name" value="INACTIVE GDSL ESTERASE_LIPASE-LIKE PROTEIN 25"/>
    <property type="match status" value="1"/>
</dbReference>
<evidence type="ECO:0000313" key="3">
    <source>
        <dbReference type="EMBL" id="KFK38778.1"/>
    </source>
</evidence>
<dbReference type="AlphaFoldDB" id="A0A087H9H6"/>
<dbReference type="eggNOG" id="ENOG502S4IX">
    <property type="taxonomic scope" value="Eukaryota"/>
</dbReference>
<dbReference type="EMBL" id="CM002871">
    <property type="protein sequence ID" value="KFK38778.1"/>
    <property type="molecule type" value="Genomic_DNA"/>
</dbReference>
<dbReference type="Gene3D" id="3.40.50.1110">
    <property type="entry name" value="SGNH hydrolase"/>
    <property type="match status" value="1"/>
</dbReference>
<dbReference type="InterPro" id="IPR035669">
    <property type="entry name" value="SGNH_plant_lipase-like"/>
</dbReference>
<proteinExistence type="inferred from homology"/>
<organism evidence="3 4">
    <name type="scientific">Arabis alpina</name>
    <name type="common">Alpine rock-cress</name>
    <dbReference type="NCBI Taxonomy" id="50452"/>
    <lineage>
        <taxon>Eukaryota</taxon>
        <taxon>Viridiplantae</taxon>
        <taxon>Streptophyta</taxon>
        <taxon>Embryophyta</taxon>
        <taxon>Tracheophyta</taxon>
        <taxon>Spermatophyta</taxon>
        <taxon>Magnoliopsida</taxon>
        <taxon>eudicotyledons</taxon>
        <taxon>Gunneridae</taxon>
        <taxon>Pentapetalae</taxon>
        <taxon>rosids</taxon>
        <taxon>malvids</taxon>
        <taxon>Brassicales</taxon>
        <taxon>Brassicaceae</taxon>
        <taxon>Arabideae</taxon>
        <taxon>Arabis</taxon>
    </lineage>
</organism>
<gene>
    <name evidence="3" type="ordered locus">AALP_Aa3g159100</name>
</gene>
<accession>A0A087H9H6</accession>
<evidence type="ECO:0000256" key="1">
    <source>
        <dbReference type="ARBA" id="ARBA00008668"/>
    </source>
</evidence>
<comment type="similarity">
    <text evidence="1">Belongs to the 'GDSL' lipolytic enzyme family.</text>
</comment>
<sequence length="387" mass="43012">MACKCDLVSVLGVLLVLIIFHTPIIVFAGEGVPNVALFTFGDSNYDAGNKVFLMTAALKYPPQTLWPYGKSRDDPNGKFSDGYIVPDFIADFMAIPGGVPPALKPDANFSRGASFAVAGGSILGSAVESMTLNQQVVRFRSMKSKWTDDYIEKSLFMIYIGTEDYLNFTKTNPTADASAQQAFVTSVTNQLKNDIGLLYGLRGSKFVVQMLPPLGCLPIVRQDYKTGNECYEPLNELAKQHNAKIGPMLNQFAQTSSGFQFTVFDFYSAVIRRIQRPFNYRFFVANASCCGVGTHNAYGCGMSNVHSKLCEYQRSYFFFDGRHNTEKAQEELAHLLYGADPNVVQPMTIRELITFPTGANMREYWEPNKLSIRPRPSNAPYVGFSAY</sequence>
<dbReference type="FunFam" id="3.40.50.1110:FF:000026">
    <property type="entry name" value="GDSL esterase/lipase At3g14220"/>
    <property type="match status" value="1"/>
</dbReference>
<dbReference type="Gramene" id="KFK38778">
    <property type="protein sequence ID" value="KFK38778"/>
    <property type="gene ID" value="AALP_AA3G159100"/>
</dbReference>
<keyword evidence="4" id="KW-1185">Reference proteome</keyword>
<protein>
    <submittedName>
        <fullName evidence="3">Uncharacterized protein</fullName>
    </submittedName>
</protein>
<evidence type="ECO:0000256" key="2">
    <source>
        <dbReference type="ARBA" id="ARBA00022729"/>
    </source>
</evidence>
<dbReference type="PANTHER" id="PTHR45966">
    <property type="entry name" value="GDSL-LIKE LIPASE/ACYLHYDROLASE"/>
    <property type="match status" value="1"/>
</dbReference>
<dbReference type="InterPro" id="IPR001087">
    <property type="entry name" value="GDSL"/>
</dbReference>
<dbReference type="OMA" id="EYWEPNK"/>
<dbReference type="InterPro" id="IPR036514">
    <property type="entry name" value="SGNH_hydro_sf"/>
</dbReference>
<dbReference type="InterPro" id="IPR044552">
    <property type="entry name" value="GLIP1-5/GLL25"/>
</dbReference>
<dbReference type="Pfam" id="PF00657">
    <property type="entry name" value="Lipase_GDSL"/>
    <property type="match status" value="1"/>
</dbReference>
<dbReference type="SUPFAM" id="SSF52266">
    <property type="entry name" value="SGNH hydrolase"/>
    <property type="match status" value="1"/>
</dbReference>
<keyword evidence="2" id="KW-0732">Signal</keyword>
<dbReference type="CDD" id="cd01837">
    <property type="entry name" value="SGNH_plant_lipase_like"/>
    <property type="match status" value="1"/>
</dbReference>